<keyword evidence="2 7" id="KW-0547">Nucleotide-binding</keyword>
<dbReference type="FunFam" id="3.40.50.300:FF:000418">
    <property type="entry name" value="Iron-sulfur cluster carrier protein"/>
    <property type="match status" value="1"/>
</dbReference>
<keyword evidence="7" id="KW-0378">Hydrolase</keyword>
<dbReference type="CDD" id="cd02037">
    <property type="entry name" value="Mrp_NBP35"/>
    <property type="match status" value="1"/>
</dbReference>
<dbReference type="AlphaFoldDB" id="A0A3A6TVI4"/>
<dbReference type="GO" id="GO:0005829">
    <property type="term" value="C:cytosol"/>
    <property type="evidence" value="ECO:0007669"/>
    <property type="project" value="TreeGrafter"/>
</dbReference>
<comment type="caution">
    <text evidence="8">The sequence shown here is derived from an EMBL/GenBank/DDBJ whole genome shotgun (WGS) entry which is preliminary data.</text>
</comment>
<organism evidence="8 9">
    <name type="scientific">Parashewanella spongiae</name>
    <dbReference type="NCBI Taxonomy" id="342950"/>
    <lineage>
        <taxon>Bacteria</taxon>
        <taxon>Pseudomonadati</taxon>
        <taxon>Pseudomonadota</taxon>
        <taxon>Gammaproteobacteria</taxon>
        <taxon>Alteromonadales</taxon>
        <taxon>Shewanellaceae</taxon>
        <taxon>Parashewanella</taxon>
    </lineage>
</organism>
<protein>
    <recommendedName>
        <fullName evidence="7">Iron-sulfur cluster carrier protein</fullName>
    </recommendedName>
</protein>
<evidence type="ECO:0000313" key="8">
    <source>
        <dbReference type="EMBL" id="RJY18320.1"/>
    </source>
</evidence>
<dbReference type="PANTHER" id="PTHR42961">
    <property type="entry name" value="IRON-SULFUR PROTEIN NUBPL"/>
    <property type="match status" value="1"/>
</dbReference>
<sequence length="270" mass="28686">MEALAGIKHVIAIASGKGGVGKSTTTVNLALALAKEGYKVGVLDADIYGPSIPIMLGLSDFTPQAVGEKQMTAANAYGIVAQSIGFIIKSEDAAVWRGPMAAGALTQLINETQWPELDYLIVDLPPGTGDIQLTLSQKIPLTGAIIVTTPQDIALADARKGINMFQKVNVPILGLIENMSFHICSNCDHKEHIFGTDGGKRTAEKYLIPFLGAIPLHVQVREAMDSGQPLIVSDPDSAFSELYQEVARKTIVEVASQQNSSVSISISDDE</sequence>
<comment type="function">
    <text evidence="7">Binds and transfers iron-sulfur (Fe-S) clusters to target apoproteins. Can hydrolyze ATP.</text>
</comment>
<keyword evidence="5 7" id="KW-0411">Iron-sulfur</keyword>
<dbReference type="HAMAP" id="MF_02040">
    <property type="entry name" value="Mrp_NBP35"/>
    <property type="match status" value="1"/>
</dbReference>
<keyword evidence="1 7" id="KW-0479">Metal-binding</keyword>
<dbReference type="Gene3D" id="3.40.50.300">
    <property type="entry name" value="P-loop containing nucleotide triphosphate hydrolases"/>
    <property type="match status" value="1"/>
</dbReference>
<evidence type="ECO:0000256" key="6">
    <source>
        <dbReference type="ARBA" id="ARBA00024036"/>
    </source>
</evidence>
<dbReference type="GO" id="GO:0005524">
    <property type="term" value="F:ATP binding"/>
    <property type="evidence" value="ECO:0007669"/>
    <property type="project" value="UniProtKB-UniRule"/>
</dbReference>
<evidence type="ECO:0000256" key="2">
    <source>
        <dbReference type="ARBA" id="ARBA00022741"/>
    </source>
</evidence>
<evidence type="ECO:0000256" key="3">
    <source>
        <dbReference type="ARBA" id="ARBA00022840"/>
    </source>
</evidence>
<dbReference type="NCBIfam" id="NF008669">
    <property type="entry name" value="PRK11670.1"/>
    <property type="match status" value="1"/>
</dbReference>
<comment type="similarity">
    <text evidence="6 7">Belongs to the Mrp/NBP35 ATP-binding proteins family.</text>
</comment>
<dbReference type="EMBL" id="QYYH01000026">
    <property type="protein sequence ID" value="RJY18320.1"/>
    <property type="molecule type" value="Genomic_DNA"/>
</dbReference>
<accession>A0A3A6TVI4</accession>
<dbReference type="InterPro" id="IPR044304">
    <property type="entry name" value="NUBPL-like"/>
</dbReference>
<dbReference type="InterPro" id="IPR027417">
    <property type="entry name" value="P-loop_NTPase"/>
</dbReference>
<evidence type="ECO:0000256" key="7">
    <source>
        <dbReference type="HAMAP-Rule" id="MF_02040"/>
    </source>
</evidence>
<evidence type="ECO:0000256" key="4">
    <source>
        <dbReference type="ARBA" id="ARBA00023004"/>
    </source>
</evidence>
<dbReference type="InterPro" id="IPR033756">
    <property type="entry name" value="YlxH/NBP35"/>
</dbReference>
<evidence type="ECO:0000313" key="9">
    <source>
        <dbReference type="Proteomes" id="UP000273022"/>
    </source>
</evidence>
<dbReference type="OrthoDB" id="9809679at2"/>
<keyword evidence="9" id="KW-1185">Reference proteome</keyword>
<dbReference type="GO" id="GO:0046872">
    <property type="term" value="F:metal ion binding"/>
    <property type="evidence" value="ECO:0007669"/>
    <property type="project" value="UniProtKB-KW"/>
</dbReference>
<dbReference type="Proteomes" id="UP000273022">
    <property type="component" value="Unassembled WGS sequence"/>
</dbReference>
<gene>
    <name evidence="8" type="primary">apbC</name>
    <name evidence="8" type="ORF">D5R81_05845</name>
</gene>
<dbReference type="Pfam" id="PF10609">
    <property type="entry name" value="ParA"/>
    <property type="match status" value="1"/>
</dbReference>
<keyword evidence="3 7" id="KW-0067">ATP-binding</keyword>
<dbReference type="PROSITE" id="PS01215">
    <property type="entry name" value="MRP"/>
    <property type="match status" value="1"/>
</dbReference>
<name>A0A3A6TVI4_9GAMM</name>
<dbReference type="SUPFAM" id="SSF52540">
    <property type="entry name" value="P-loop containing nucleoside triphosphate hydrolases"/>
    <property type="match status" value="1"/>
</dbReference>
<dbReference type="PANTHER" id="PTHR42961:SF2">
    <property type="entry name" value="IRON-SULFUR PROTEIN NUBPL"/>
    <property type="match status" value="1"/>
</dbReference>
<comment type="subunit">
    <text evidence="7">Homodimer.</text>
</comment>
<dbReference type="InterPro" id="IPR000808">
    <property type="entry name" value="Mrp-like_CS"/>
</dbReference>
<dbReference type="GO" id="GO:0051539">
    <property type="term" value="F:4 iron, 4 sulfur cluster binding"/>
    <property type="evidence" value="ECO:0007669"/>
    <property type="project" value="TreeGrafter"/>
</dbReference>
<keyword evidence="4 7" id="KW-0408">Iron</keyword>
<dbReference type="GO" id="GO:0016226">
    <property type="term" value="P:iron-sulfur cluster assembly"/>
    <property type="evidence" value="ECO:0007669"/>
    <property type="project" value="InterPro"/>
</dbReference>
<dbReference type="InterPro" id="IPR019591">
    <property type="entry name" value="Mrp/NBP35_ATP-bd"/>
</dbReference>
<dbReference type="GO" id="GO:0016887">
    <property type="term" value="F:ATP hydrolysis activity"/>
    <property type="evidence" value="ECO:0007669"/>
    <property type="project" value="UniProtKB-UniRule"/>
</dbReference>
<evidence type="ECO:0000256" key="5">
    <source>
        <dbReference type="ARBA" id="ARBA00023014"/>
    </source>
</evidence>
<reference evidence="8 9" key="1">
    <citation type="submission" date="2018-09" db="EMBL/GenBank/DDBJ databases">
        <title>Phylogeny of the Shewanellaceae, and recommendation for two new genera, Pseudoshewanella and Parashewanella.</title>
        <authorList>
            <person name="Wang G."/>
        </authorList>
    </citation>
    <scope>NUCLEOTIDE SEQUENCE [LARGE SCALE GENOMIC DNA]</scope>
    <source>
        <strain evidence="8 9">KCTC 22492</strain>
    </source>
</reference>
<feature type="binding site" evidence="7">
    <location>
        <begin position="16"/>
        <end position="23"/>
    </location>
    <ligand>
        <name>ATP</name>
        <dbReference type="ChEBI" id="CHEBI:30616"/>
    </ligand>
</feature>
<dbReference type="GO" id="GO:0140663">
    <property type="term" value="F:ATP-dependent FeS chaperone activity"/>
    <property type="evidence" value="ECO:0007669"/>
    <property type="project" value="InterPro"/>
</dbReference>
<evidence type="ECO:0000256" key="1">
    <source>
        <dbReference type="ARBA" id="ARBA00022723"/>
    </source>
</evidence>
<proteinExistence type="inferred from homology"/>